<dbReference type="Gene3D" id="3.20.20.80">
    <property type="entry name" value="Glycosidases"/>
    <property type="match status" value="1"/>
</dbReference>
<evidence type="ECO:0000313" key="11">
    <source>
        <dbReference type="Proteomes" id="UP000182932"/>
    </source>
</evidence>
<evidence type="ECO:0000256" key="2">
    <source>
        <dbReference type="ARBA" id="ARBA00005684"/>
    </source>
</evidence>
<keyword evidence="7" id="KW-0119">Carbohydrate metabolism</keyword>
<evidence type="ECO:0000256" key="1">
    <source>
        <dbReference type="ARBA" id="ARBA00000439"/>
    </source>
</evidence>
<dbReference type="RefSeq" id="WP_074836764.1">
    <property type="nucleotide sequence ID" value="NZ_CATMKJ010000002.1"/>
</dbReference>
<evidence type="ECO:0000313" key="10">
    <source>
        <dbReference type="EMBL" id="SEJ58460.1"/>
    </source>
</evidence>
<dbReference type="SUPFAM" id="SSF51445">
    <property type="entry name" value="(Trans)glycosidases"/>
    <property type="match status" value="1"/>
</dbReference>
<comment type="catalytic activity">
    <reaction evidence="1">
        <text>Transfers a segment of a (1-&gt;4)-alpha-D-glucan to a new position in an acceptor, which may be glucose or a (1-&gt;4)-alpha-D-glucan.</text>
        <dbReference type="EC" id="2.4.1.25"/>
    </reaction>
</comment>
<dbReference type="InterPro" id="IPR003385">
    <property type="entry name" value="Glyco_hydro_77"/>
</dbReference>
<dbReference type="EMBL" id="FNYY01000007">
    <property type="protein sequence ID" value="SEJ58460.1"/>
    <property type="molecule type" value="Genomic_DNA"/>
</dbReference>
<dbReference type="EC" id="2.4.1.25" evidence="3"/>
<dbReference type="Proteomes" id="UP000182932">
    <property type="component" value="Unassembled WGS sequence"/>
</dbReference>
<evidence type="ECO:0000256" key="7">
    <source>
        <dbReference type="ARBA" id="ARBA00023277"/>
    </source>
</evidence>
<gene>
    <name evidence="10" type="ORF">SAMN04487940_107175</name>
</gene>
<dbReference type="InterPro" id="IPR017853">
    <property type="entry name" value="GH"/>
</dbReference>
<accession>A0A975WAL0</accession>
<keyword evidence="11" id="KW-1185">Reference proteome</keyword>
<dbReference type="Pfam" id="PF02446">
    <property type="entry name" value="Glyco_hydro_77"/>
    <property type="match status" value="1"/>
</dbReference>
<dbReference type="GO" id="GO:0005975">
    <property type="term" value="P:carbohydrate metabolic process"/>
    <property type="evidence" value="ECO:0007669"/>
    <property type="project" value="InterPro"/>
</dbReference>
<evidence type="ECO:0000256" key="5">
    <source>
        <dbReference type="ARBA" id="ARBA00022676"/>
    </source>
</evidence>
<evidence type="ECO:0000256" key="3">
    <source>
        <dbReference type="ARBA" id="ARBA00012560"/>
    </source>
</evidence>
<comment type="similarity">
    <text evidence="2">Belongs to the disproportionating enzyme family.</text>
</comment>
<evidence type="ECO:0000256" key="6">
    <source>
        <dbReference type="ARBA" id="ARBA00022679"/>
    </source>
</evidence>
<dbReference type="GeneID" id="80818654"/>
<reference evidence="10 11" key="1">
    <citation type="submission" date="2016-10" db="EMBL/GenBank/DDBJ databases">
        <authorList>
            <person name="Varghese N."/>
            <person name="Submissions S."/>
        </authorList>
    </citation>
    <scope>NUCLEOTIDE SEQUENCE [LARGE SCALE GENOMIC DNA]</scope>
    <source>
        <strain evidence="10 11">FF3</strain>
    </source>
</reference>
<dbReference type="AlphaFoldDB" id="A0A975WAL0"/>
<keyword evidence="6" id="KW-0808">Transferase</keyword>
<keyword evidence="5" id="KW-0328">Glycosyltransferase</keyword>
<organism evidence="10 11">
    <name type="scientific">Marinovum algicola</name>
    <dbReference type="NCBI Taxonomy" id="42444"/>
    <lineage>
        <taxon>Bacteria</taxon>
        <taxon>Pseudomonadati</taxon>
        <taxon>Pseudomonadota</taxon>
        <taxon>Alphaproteobacteria</taxon>
        <taxon>Rhodobacterales</taxon>
        <taxon>Roseobacteraceae</taxon>
        <taxon>Marinovum</taxon>
    </lineage>
</organism>
<sequence>MSDDGALRQLAQLCGVHLDFHDLSGTRRETPVPTLRALLRALGVEAESAAQVSEALALRRAGTAHRHLPDEILLRAGQPTEIAIATPCGWQLLDEDGAELAAGKADDSLALPPLEVGYYSLHLTGGGWREESFLLVRPAHAPLLSETSGHSRSWGVTTALYGLRSARNGGLGSYDDLAVAARALGAQGAQFLGINPVSALGWAATETISPYSPTHRGFFNADHIAVAAGLGPSPDGALIDYAAFRARQRPALEADYKKTARRKDFKSFCAKADASLEDFSCFEALSDRYGPDCRRWPAELQQPGPAAVAAAGQRAEFHRWLQWRAEAEIDAAQAAARGAGMSLGLYLDLAVGARPGGAEAWMHNDTIAHGVTIGAPPDQLSPQGQSWDLVAHAPGRLARARYRPLRRMLRKLMEKCGLLRIDHALGLMRSYWLPEDGSPGAYISQPFDRLLAVIAIEAHRARCVVVGEDLGLVPAGFRQTMNEAGLYSYAVWQYETFDDGSLRPAGDLRPFSLACFSTHDTPTLRGFWYGADVEVWRGMGWLSDAGAKRRHGDRSHQRAGLRRDCNIAPTAGPDEIAGVIHGALTAAPAAMVAVQLDDVLGQIDAPNLPGTIDEHPNWRRRTGLAVENFETSPRLAEIGATMRAGNRQPPVPAEKGPMSCPE</sequence>
<dbReference type="PANTHER" id="PTHR32438">
    <property type="entry name" value="4-ALPHA-GLUCANOTRANSFERASE DPE1, CHLOROPLASTIC/AMYLOPLASTIC"/>
    <property type="match status" value="1"/>
</dbReference>
<comment type="caution">
    <text evidence="10">The sequence shown here is derived from an EMBL/GenBank/DDBJ whole genome shotgun (WGS) entry which is preliminary data.</text>
</comment>
<dbReference type="GO" id="GO:0004134">
    <property type="term" value="F:4-alpha-glucanotransferase activity"/>
    <property type="evidence" value="ECO:0007669"/>
    <property type="project" value="UniProtKB-EC"/>
</dbReference>
<proteinExistence type="inferred from homology"/>
<dbReference type="PANTHER" id="PTHR32438:SF5">
    <property type="entry name" value="4-ALPHA-GLUCANOTRANSFERASE DPE1, CHLOROPLASTIC_AMYLOPLASTIC"/>
    <property type="match status" value="1"/>
</dbReference>
<protein>
    <recommendedName>
        <fullName evidence="4">4-alpha-glucanotransferase</fullName>
        <ecNumber evidence="3">2.4.1.25</ecNumber>
    </recommendedName>
    <alternativeName>
        <fullName evidence="8">Amylomaltase</fullName>
    </alternativeName>
    <alternativeName>
        <fullName evidence="9">Disproportionating enzyme</fullName>
    </alternativeName>
</protein>
<evidence type="ECO:0000256" key="9">
    <source>
        <dbReference type="ARBA" id="ARBA00031501"/>
    </source>
</evidence>
<name>A0A975WAL0_9RHOB</name>
<evidence type="ECO:0000256" key="8">
    <source>
        <dbReference type="ARBA" id="ARBA00031423"/>
    </source>
</evidence>
<evidence type="ECO:0000256" key="4">
    <source>
        <dbReference type="ARBA" id="ARBA00020295"/>
    </source>
</evidence>